<dbReference type="AlphaFoldDB" id="A0A1H4IQU8"/>
<gene>
    <name evidence="8" type="ORF">SAMN04490220_0390</name>
</gene>
<dbReference type="Gene3D" id="1.20.1080.10">
    <property type="entry name" value="Glycerol uptake facilitator protein"/>
    <property type="match status" value="1"/>
</dbReference>
<dbReference type="EMBL" id="FNTL01000002">
    <property type="protein sequence ID" value="SEB36353.1"/>
    <property type="molecule type" value="Genomic_DNA"/>
</dbReference>
<dbReference type="GO" id="GO:0016020">
    <property type="term" value="C:membrane"/>
    <property type="evidence" value="ECO:0007669"/>
    <property type="project" value="UniProtKB-SubCell"/>
</dbReference>
<reference evidence="9" key="1">
    <citation type="submission" date="2016-10" db="EMBL/GenBank/DDBJ databases">
        <authorList>
            <person name="Varghese N."/>
        </authorList>
    </citation>
    <scope>NUCLEOTIDE SEQUENCE [LARGE SCALE GENOMIC DNA]</scope>
    <source>
        <strain evidence="9">DSM 44719</strain>
    </source>
</reference>
<evidence type="ECO:0000256" key="7">
    <source>
        <dbReference type="SAM" id="Phobius"/>
    </source>
</evidence>
<name>A0A1H4IQU8_RHOJO</name>
<protein>
    <submittedName>
        <fullName evidence="8">Aquaporin Z</fullName>
    </submittedName>
</protein>
<evidence type="ECO:0000313" key="9">
    <source>
        <dbReference type="Proteomes" id="UP000183407"/>
    </source>
</evidence>
<evidence type="ECO:0000256" key="2">
    <source>
        <dbReference type="ARBA" id="ARBA00022448"/>
    </source>
</evidence>
<dbReference type="Proteomes" id="UP000183407">
    <property type="component" value="Unassembled WGS sequence"/>
</dbReference>
<organism evidence="8 9">
    <name type="scientific">Rhodococcus jostii</name>
    <dbReference type="NCBI Taxonomy" id="132919"/>
    <lineage>
        <taxon>Bacteria</taxon>
        <taxon>Bacillati</taxon>
        <taxon>Actinomycetota</taxon>
        <taxon>Actinomycetes</taxon>
        <taxon>Mycobacteriales</taxon>
        <taxon>Nocardiaceae</taxon>
        <taxon>Rhodococcus</taxon>
    </lineage>
</organism>
<evidence type="ECO:0000256" key="3">
    <source>
        <dbReference type="ARBA" id="ARBA00022692"/>
    </source>
</evidence>
<feature type="transmembrane region" description="Helical" evidence="7">
    <location>
        <begin position="136"/>
        <end position="157"/>
    </location>
</feature>
<keyword evidence="4 7" id="KW-1133">Transmembrane helix</keyword>
<keyword evidence="5 7" id="KW-0472">Membrane</keyword>
<dbReference type="PROSITE" id="PS00221">
    <property type="entry name" value="MIP"/>
    <property type="match status" value="2"/>
</dbReference>
<evidence type="ECO:0000256" key="5">
    <source>
        <dbReference type="ARBA" id="ARBA00023136"/>
    </source>
</evidence>
<dbReference type="InterPro" id="IPR000425">
    <property type="entry name" value="MIP"/>
</dbReference>
<dbReference type="PANTHER" id="PTHR45724">
    <property type="entry name" value="AQUAPORIN NIP2-1"/>
    <property type="match status" value="1"/>
</dbReference>
<dbReference type="PRINTS" id="PR00783">
    <property type="entry name" value="MINTRINSICP"/>
</dbReference>
<feature type="transmembrane region" description="Helical" evidence="7">
    <location>
        <begin position="213"/>
        <end position="234"/>
    </location>
</feature>
<keyword evidence="3 6" id="KW-0812">Transmembrane</keyword>
<evidence type="ECO:0000256" key="4">
    <source>
        <dbReference type="ARBA" id="ARBA00022989"/>
    </source>
</evidence>
<dbReference type="InterPro" id="IPR034294">
    <property type="entry name" value="Aquaporin_transptr"/>
</dbReference>
<dbReference type="PANTHER" id="PTHR45724:SF13">
    <property type="entry name" value="AQUAPORIN NIP1-1-RELATED"/>
    <property type="match status" value="1"/>
</dbReference>
<dbReference type="Pfam" id="PF00230">
    <property type="entry name" value="MIP"/>
    <property type="match status" value="1"/>
</dbReference>
<evidence type="ECO:0000256" key="6">
    <source>
        <dbReference type="RuleBase" id="RU000477"/>
    </source>
</evidence>
<keyword evidence="2 6" id="KW-0813">Transport</keyword>
<accession>A0A1H4IQU8</accession>
<feature type="transmembrane region" description="Helical" evidence="7">
    <location>
        <begin position="31"/>
        <end position="49"/>
    </location>
</feature>
<dbReference type="InterPro" id="IPR023271">
    <property type="entry name" value="Aquaporin-like"/>
</dbReference>
<dbReference type="SUPFAM" id="SSF81338">
    <property type="entry name" value="Aquaporin-like"/>
    <property type="match status" value="1"/>
</dbReference>
<evidence type="ECO:0000313" key="8">
    <source>
        <dbReference type="EMBL" id="SEB36353.1"/>
    </source>
</evidence>
<feature type="transmembrane region" description="Helical" evidence="7">
    <location>
        <begin position="98"/>
        <end position="116"/>
    </location>
</feature>
<evidence type="ECO:0000256" key="1">
    <source>
        <dbReference type="ARBA" id="ARBA00004141"/>
    </source>
</evidence>
<comment type="similarity">
    <text evidence="6">Belongs to the MIP/aquaporin (TC 1.A.8) family.</text>
</comment>
<dbReference type="InterPro" id="IPR022357">
    <property type="entry name" value="MIP_CS"/>
</dbReference>
<dbReference type="RefSeq" id="WP_240319566.1">
    <property type="nucleotide sequence ID" value="NZ_FNTL01000002.1"/>
</dbReference>
<sequence length="239" mass="24178">MATSQETTQVPTHAASEGGGASAARRALSTYTVELIGTFFLVFTVGTAAGSGSPFAPLAIGAALMVMIYAGGHVSGGHYNPAVTLAVLVRHRIGVHDAAGYWTAQLAAGVLAAVVVREVVDPAQSTLSATLHLSGHTLVAAFAVELLFTFALCYVMLNVATSKSHPDNSFYGLAIGFTVVAGAFAVGGISGGAFNPSVTFGAAVMGMFAWPTLWVYLVAQLVAGAAAGAAFLAINPDDT</sequence>
<feature type="transmembrane region" description="Helical" evidence="7">
    <location>
        <begin position="55"/>
        <end position="77"/>
    </location>
</feature>
<comment type="subcellular location">
    <subcellularLocation>
        <location evidence="1">Membrane</location>
        <topology evidence="1">Multi-pass membrane protein</topology>
    </subcellularLocation>
</comment>
<proteinExistence type="inferred from homology"/>
<dbReference type="GO" id="GO:0015267">
    <property type="term" value="F:channel activity"/>
    <property type="evidence" value="ECO:0007669"/>
    <property type="project" value="InterPro"/>
</dbReference>
<feature type="transmembrane region" description="Helical" evidence="7">
    <location>
        <begin position="169"/>
        <end position="193"/>
    </location>
</feature>